<dbReference type="Proteomes" id="UP000739538">
    <property type="component" value="Unassembled WGS sequence"/>
</dbReference>
<dbReference type="PANTHER" id="PTHR43233:SF1">
    <property type="entry name" value="FAMILY N-ACETYLTRANSFERASE, PUTATIVE (AFU_ORTHOLOGUE AFUA_6G03350)-RELATED"/>
    <property type="match status" value="1"/>
</dbReference>
<reference evidence="2" key="2">
    <citation type="journal article" date="2021" name="Microbiome">
        <title>Successional dynamics and alternative stable states in a saline activated sludge microbial community over 9 years.</title>
        <authorList>
            <person name="Wang Y."/>
            <person name="Ye J."/>
            <person name="Ju F."/>
            <person name="Liu L."/>
            <person name="Boyd J.A."/>
            <person name="Deng Y."/>
            <person name="Parks D.H."/>
            <person name="Jiang X."/>
            <person name="Yin X."/>
            <person name="Woodcroft B.J."/>
            <person name="Tyson G.W."/>
            <person name="Hugenholtz P."/>
            <person name="Polz M.F."/>
            <person name="Zhang T."/>
        </authorList>
    </citation>
    <scope>NUCLEOTIDE SEQUENCE</scope>
    <source>
        <strain evidence="2">HKST-UBA02</strain>
    </source>
</reference>
<dbReference type="EMBL" id="JAGQHS010000130">
    <property type="protein sequence ID" value="MCA9757943.1"/>
    <property type="molecule type" value="Genomic_DNA"/>
</dbReference>
<gene>
    <name evidence="2" type="ORF">KDA27_19280</name>
</gene>
<dbReference type="Gene3D" id="3.40.630.30">
    <property type="match status" value="1"/>
</dbReference>
<reference evidence="2" key="1">
    <citation type="submission" date="2020-04" db="EMBL/GenBank/DDBJ databases">
        <authorList>
            <person name="Zhang T."/>
        </authorList>
    </citation>
    <scope>NUCLEOTIDE SEQUENCE</scope>
    <source>
        <strain evidence="2">HKST-UBA02</strain>
    </source>
</reference>
<feature type="domain" description="N-acetyltransferase" evidence="1">
    <location>
        <begin position="1"/>
        <end position="133"/>
    </location>
</feature>
<comment type="caution">
    <text evidence="2">The sequence shown here is derived from an EMBL/GenBank/DDBJ whole genome shotgun (WGS) entry which is preliminary data.</text>
</comment>
<dbReference type="PROSITE" id="PS51186">
    <property type="entry name" value="GNAT"/>
    <property type="match status" value="1"/>
</dbReference>
<evidence type="ECO:0000259" key="1">
    <source>
        <dbReference type="PROSITE" id="PS51186"/>
    </source>
</evidence>
<dbReference type="InterPro" id="IPR053144">
    <property type="entry name" value="Acetyltransferase_Butenolide"/>
</dbReference>
<protein>
    <submittedName>
        <fullName evidence="2">GNAT family N-acetyltransferase</fullName>
    </submittedName>
</protein>
<dbReference type="SUPFAM" id="SSF55729">
    <property type="entry name" value="Acyl-CoA N-acyltransferases (Nat)"/>
    <property type="match status" value="1"/>
</dbReference>
<sequence>MTITNDPTSLDVAAIHAYLTRSYWATGITFETVAQSVRNSLCFGLFGTDDRQIGFARFVTDYTTFAYLCDVYVLEEFRGQGLGKWLMEVVLAYPPLLPMRRILLATRDAHGLYAQYGFEPHPRPENLMQIHRPDVYTSR</sequence>
<dbReference type="GO" id="GO:0016747">
    <property type="term" value="F:acyltransferase activity, transferring groups other than amino-acyl groups"/>
    <property type="evidence" value="ECO:0007669"/>
    <property type="project" value="InterPro"/>
</dbReference>
<dbReference type="AlphaFoldDB" id="A0A956SH09"/>
<accession>A0A956SH09</accession>
<proteinExistence type="predicted"/>
<evidence type="ECO:0000313" key="3">
    <source>
        <dbReference type="Proteomes" id="UP000739538"/>
    </source>
</evidence>
<organism evidence="2 3">
    <name type="scientific">Eiseniibacteriota bacterium</name>
    <dbReference type="NCBI Taxonomy" id="2212470"/>
    <lineage>
        <taxon>Bacteria</taxon>
        <taxon>Candidatus Eiseniibacteriota</taxon>
    </lineage>
</organism>
<dbReference type="CDD" id="cd04301">
    <property type="entry name" value="NAT_SF"/>
    <property type="match status" value="1"/>
</dbReference>
<dbReference type="Pfam" id="PF00583">
    <property type="entry name" value="Acetyltransf_1"/>
    <property type="match status" value="1"/>
</dbReference>
<dbReference type="InterPro" id="IPR016181">
    <property type="entry name" value="Acyl_CoA_acyltransferase"/>
</dbReference>
<dbReference type="InterPro" id="IPR000182">
    <property type="entry name" value="GNAT_dom"/>
</dbReference>
<dbReference type="PANTHER" id="PTHR43233">
    <property type="entry name" value="FAMILY N-ACETYLTRANSFERASE, PUTATIVE (AFU_ORTHOLOGUE AFUA_6G03350)-RELATED"/>
    <property type="match status" value="1"/>
</dbReference>
<evidence type="ECO:0000313" key="2">
    <source>
        <dbReference type="EMBL" id="MCA9757943.1"/>
    </source>
</evidence>
<name>A0A956SH09_UNCEI</name>